<feature type="compositionally biased region" description="Basic and acidic residues" evidence="6">
    <location>
        <begin position="145"/>
        <end position="165"/>
    </location>
</feature>
<sequence>MRIGEAARSAGATVKAVRYYESLGLLTPARLANGYRDYSERDARMVREIRELGALGIPAERARPFLDCLATGSTHGDDCPSSLAAYREAIGELDATIRALTVRRAELTRRLREAARRDPLTHPSDPPDPPDHPDGPDGPDGPNVPDERGKPNERDESNKRDKRDEPDLESIMTDTDHAFPLPPDLPVPEDDGGADHLPGLRMPDVTLSSTAGGTVALGALGPGRSVIYLYPLMGTPEEDLPDGWNSIPGARGCTPEACGFRDHHRELTEAGAARVAGLSSQTTEYQRRLVERLHLPFPMLSDPELLLRSALRLPMFEVEGTTLYRRLTLIVSDGAIEHVFYPVFPPDEHAARVLDWLREHPA</sequence>
<dbReference type="RefSeq" id="WP_274041557.1">
    <property type="nucleotide sequence ID" value="NZ_JANCPR020000096.1"/>
</dbReference>
<dbReference type="InterPro" id="IPR000551">
    <property type="entry name" value="MerR-type_HTH_dom"/>
</dbReference>
<keyword evidence="4" id="KW-1015">Disulfide bond</keyword>
<keyword evidence="1" id="KW-0575">Peroxidase</keyword>
<proteinExistence type="predicted"/>
<dbReference type="PRINTS" id="PR00040">
    <property type="entry name" value="HTHMERR"/>
</dbReference>
<evidence type="ECO:0000256" key="6">
    <source>
        <dbReference type="SAM" id="MobiDB-lite"/>
    </source>
</evidence>
<comment type="caution">
    <text evidence="8">The sequence shown here is derived from an EMBL/GenBank/DDBJ whole genome shotgun (WGS) entry which is preliminary data.</text>
</comment>
<name>A0ABT7AD42_9ACTN</name>
<dbReference type="InterPro" id="IPR013740">
    <property type="entry name" value="Redoxin"/>
</dbReference>
<keyword evidence="9" id="KW-1185">Reference proteome</keyword>
<accession>A0ABT7AD42</accession>
<organism evidence="8 9">
    <name type="scientific">Streptomyces iconiensis</name>
    <dbReference type="NCBI Taxonomy" id="1384038"/>
    <lineage>
        <taxon>Bacteria</taxon>
        <taxon>Bacillati</taxon>
        <taxon>Actinomycetota</taxon>
        <taxon>Actinomycetes</taxon>
        <taxon>Kitasatosporales</taxon>
        <taxon>Streptomycetaceae</taxon>
        <taxon>Streptomyces</taxon>
    </lineage>
</organism>
<evidence type="ECO:0000313" key="9">
    <source>
        <dbReference type="Proteomes" id="UP001214441"/>
    </source>
</evidence>
<keyword evidence="2" id="KW-0049">Antioxidant</keyword>
<dbReference type="Gene3D" id="1.10.1660.10">
    <property type="match status" value="1"/>
</dbReference>
<dbReference type="Gene3D" id="3.40.30.10">
    <property type="entry name" value="Glutaredoxin"/>
    <property type="match status" value="1"/>
</dbReference>
<evidence type="ECO:0000256" key="2">
    <source>
        <dbReference type="ARBA" id="ARBA00022862"/>
    </source>
</evidence>
<dbReference type="EMBL" id="JANCPR020000096">
    <property type="protein sequence ID" value="MDJ1138523.1"/>
    <property type="molecule type" value="Genomic_DNA"/>
</dbReference>
<evidence type="ECO:0000256" key="3">
    <source>
        <dbReference type="ARBA" id="ARBA00023002"/>
    </source>
</evidence>
<gene>
    <name evidence="8" type="ORF">NMN56_042525</name>
</gene>
<dbReference type="InterPro" id="IPR036249">
    <property type="entry name" value="Thioredoxin-like_sf"/>
</dbReference>
<reference evidence="8 9" key="1">
    <citation type="submission" date="2023-05" db="EMBL/GenBank/DDBJ databases">
        <title>Streptantibioticus silvisoli sp. nov., acidotolerant actinomycetes 1 from pine litter.</title>
        <authorList>
            <person name="Swiecimska M."/>
            <person name="Golinska P."/>
            <person name="Sangal V."/>
            <person name="Wachnowicz B."/>
            <person name="Goodfellow M."/>
        </authorList>
    </citation>
    <scope>NUCLEOTIDE SEQUENCE [LARGE SCALE GENOMIC DNA]</scope>
    <source>
        <strain evidence="8 9">DSM 42109</strain>
    </source>
</reference>
<dbReference type="PANTHER" id="PTHR42801:SF21">
    <property type="entry name" value="BCPB PROTEIN"/>
    <property type="match status" value="1"/>
</dbReference>
<dbReference type="CDD" id="cd03017">
    <property type="entry name" value="PRX_BCP"/>
    <property type="match status" value="1"/>
</dbReference>
<dbReference type="Proteomes" id="UP001214441">
    <property type="component" value="Unassembled WGS sequence"/>
</dbReference>
<dbReference type="SUPFAM" id="SSF52833">
    <property type="entry name" value="Thioredoxin-like"/>
    <property type="match status" value="1"/>
</dbReference>
<feature type="region of interest" description="Disordered" evidence="6">
    <location>
        <begin position="113"/>
        <end position="196"/>
    </location>
</feature>
<dbReference type="PROSITE" id="PS50937">
    <property type="entry name" value="HTH_MERR_2"/>
    <property type="match status" value="1"/>
</dbReference>
<protein>
    <submittedName>
        <fullName evidence="8">Redoxin family protein</fullName>
    </submittedName>
</protein>
<dbReference type="SMART" id="SM00422">
    <property type="entry name" value="HTH_MERR"/>
    <property type="match status" value="1"/>
</dbReference>
<evidence type="ECO:0000256" key="5">
    <source>
        <dbReference type="ARBA" id="ARBA00023284"/>
    </source>
</evidence>
<keyword evidence="5" id="KW-0676">Redox-active center</keyword>
<evidence type="ECO:0000259" key="7">
    <source>
        <dbReference type="PROSITE" id="PS50937"/>
    </source>
</evidence>
<evidence type="ECO:0000256" key="1">
    <source>
        <dbReference type="ARBA" id="ARBA00022559"/>
    </source>
</evidence>
<dbReference type="InterPro" id="IPR009061">
    <property type="entry name" value="DNA-bd_dom_put_sf"/>
</dbReference>
<keyword evidence="3" id="KW-0560">Oxidoreductase</keyword>
<dbReference type="Pfam" id="PF08534">
    <property type="entry name" value="Redoxin"/>
    <property type="match status" value="1"/>
</dbReference>
<feature type="domain" description="HTH merR-type" evidence="7">
    <location>
        <begin position="1"/>
        <end position="68"/>
    </location>
</feature>
<dbReference type="SUPFAM" id="SSF46955">
    <property type="entry name" value="Putative DNA-binding domain"/>
    <property type="match status" value="1"/>
</dbReference>
<dbReference type="Pfam" id="PF13411">
    <property type="entry name" value="MerR_1"/>
    <property type="match status" value="1"/>
</dbReference>
<evidence type="ECO:0000313" key="8">
    <source>
        <dbReference type="EMBL" id="MDJ1138523.1"/>
    </source>
</evidence>
<dbReference type="InterPro" id="IPR050924">
    <property type="entry name" value="Peroxiredoxin_BCP/PrxQ"/>
</dbReference>
<evidence type="ECO:0000256" key="4">
    <source>
        <dbReference type="ARBA" id="ARBA00023157"/>
    </source>
</evidence>
<dbReference type="PANTHER" id="PTHR42801">
    <property type="entry name" value="THIOREDOXIN-DEPENDENT PEROXIDE REDUCTASE"/>
    <property type="match status" value="1"/>
</dbReference>